<feature type="compositionally biased region" description="Polar residues" evidence="1">
    <location>
        <begin position="323"/>
        <end position="334"/>
    </location>
</feature>
<reference evidence="4" key="1">
    <citation type="submission" date="2022-07" db="EMBL/GenBank/DDBJ databases">
        <title>Draft genome sequence of Zalerion maritima ATCC 34329, a (micro)plastics degrading marine fungus.</title>
        <authorList>
            <person name="Paco A."/>
            <person name="Goncalves M.F.M."/>
            <person name="Rocha-Santos T.A.P."/>
            <person name="Alves A."/>
        </authorList>
    </citation>
    <scope>NUCLEOTIDE SEQUENCE</scope>
    <source>
        <strain evidence="4">ATCC 34329</strain>
    </source>
</reference>
<name>A0AAD5RUI3_9PEZI</name>
<accession>A0AAD5RUI3</accession>
<dbReference type="Proteomes" id="UP001201980">
    <property type="component" value="Unassembled WGS sequence"/>
</dbReference>
<feature type="region of interest" description="Disordered" evidence="1">
    <location>
        <begin position="276"/>
        <end position="355"/>
    </location>
</feature>
<keyword evidence="2" id="KW-0472">Membrane</keyword>
<dbReference type="SUPFAM" id="SSF54236">
    <property type="entry name" value="Ubiquitin-like"/>
    <property type="match status" value="1"/>
</dbReference>
<feature type="compositionally biased region" description="Low complexity" evidence="1">
    <location>
        <begin position="283"/>
        <end position="294"/>
    </location>
</feature>
<gene>
    <name evidence="4" type="ORF">MKZ38_008086</name>
</gene>
<evidence type="ECO:0000313" key="5">
    <source>
        <dbReference type="Proteomes" id="UP001201980"/>
    </source>
</evidence>
<dbReference type="InterPro" id="IPR029071">
    <property type="entry name" value="Ubiquitin-like_domsf"/>
</dbReference>
<feature type="domain" description="BAG" evidence="3">
    <location>
        <begin position="366"/>
        <end position="438"/>
    </location>
</feature>
<dbReference type="InterPro" id="IPR003103">
    <property type="entry name" value="BAG_domain"/>
</dbReference>
<organism evidence="4 5">
    <name type="scientific">Zalerion maritima</name>
    <dbReference type="NCBI Taxonomy" id="339359"/>
    <lineage>
        <taxon>Eukaryota</taxon>
        <taxon>Fungi</taxon>
        <taxon>Dikarya</taxon>
        <taxon>Ascomycota</taxon>
        <taxon>Pezizomycotina</taxon>
        <taxon>Sordariomycetes</taxon>
        <taxon>Lulworthiomycetidae</taxon>
        <taxon>Lulworthiales</taxon>
        <taxon>Lulworthiaceae</taxon>
        <taxon>Zalerion</taxon>
    </lineage>
</organism>
<evidence type="ECO:0000256" key="1">
    <source>
        <dbReference type="SAM" id="MobiDB-lite"/>
    </source>
</evidence>
<keyword evidence="5" id="KW-1185">Reference proteome</keyword>
<evidence type="ECO:0000259" key="3">
    <source>
        <dbReference type="PROSITE" id="PS51035"/>
    </source>
</evidence>
<dbReference type="InterPro" id="IPR036533">
    <property type="entry name" value="BAG_dom_sf"/>
</dbReference>
<protein>
    <submittedName>
        <fullName evidence="4">BAG family molecular chaperone regulator 1B</fullName>
    </submittedName>
</protein>
<dbReference type="PROSITE" id="PS51035">
    <property type="entry name" value="BAG"/>
    <property type="match status" value="1"/>
</dbReference>
<feature type="transmembrane region" description="Helical" evidence="2">
    <location>
        <begin position="94"/>
        <end position="112"/>
    </location>
</feature>
<dbReference type="Pfam" id="PF02179">
    <property type="entry name" value="BAG"/>
    <property type="match status" value="1"/>
</dbReference>
<dbReference type="SUPFAM" id="SSF63491">
    <property type="entry name" value="BAG domain"/>
    <property type="match status" value="1"/>
</dbReference>
<dbReference type="GO" id="GO:0051087">
    <property type="term" value="F:protein-folding chaperone binding"/>
    <property type="evidence" value="ECO:0007669"/>
    <property type="project" value="InterPro"/>
</dbReference>
<comment type="caution">
    <text evidence="4">The sequence shown here is derived from an EMBL/GenBank/DDBJ whole genome shotgun (WGS) entry which is preliminary data.</text>
</comment>
<proteinExistence type="predicted"/>
<dbReference type="Gene3D" id="1.20.58.120">
    <property type="entry name" value="BAG domain"/>
    <property type="match status" value="1"/>
</dbReference>
<feature type="compositionally biased region" description="Basic residues" evidence="1">
    <location>
        <begin position="299"/>
        <end position="312"/>
    </location>
</feature>
<dbReference type="AlphaFoldDB" id="A0AAD5RUI3"/>
<sequence>MPLSAVFDKPSLMIGSSPPAASYYKCPIKGRLNPVKVASGQPGLLASSGAALANIYHLIPPTTRKYLDVAAKYFTTTLESLEHQAADYGSDSSAVYFTITFALWLPVFIVVARRIMSRYDWSRQESFQPYPLGTVPHVTEQDFSYITSEDIDSPQQHYVPTDPRYSSPTVNTAPEFEADDVLHIVLPRGREYQLQFPAYSIGDGRLRVRDIQDRIAFLMEIPDRRIPYISLSYKGKRLKNPEELVRAYGCKNHSELYCSIPAVFPDQIETERAEGGYYEPTNSSSDSETVVVTDEQGRVLRKTSPRGRRQSSTKHSSSPRTSGTSLNIPAQMGNSSSKRSSSHMRAGKPQSPAMQKLGEIADYFETEIRPKCDDFVRNPPADRQQREKEHKILEETTMQHVLLKLDEVQTEGDEEVKTTRRQLVKHVQEILKMIDGHK</sequence>
<keyword evidence="2" id="KW-0812">Transmembrane</keyword>
<dbReference type="EMBL" id="JAKWBI020000054">
    <property type="protein sequence ID" value="KAJ2904413.1"/>
    <property type="molecule type" value="Genomic_DNA"/>
</dbReference>
<evidence type="ECO:0000256" key="2">
    <source>
        <dbReference type="SAM" id="Phobius"/>
    </source>
</evidence>
<evidence type="ECO:0000313" key="4">
    <source>
        <dbReference type="EMBL" id="KAJ2904413.1"/>
    </source>
</evidence>
<keyword evidence="2" id="KW-1133">Transmembrane helix</keyword>
<feature type="compositionally biased region" description="Low complexity" evidence="1">
    <location>
        <begin position="313"/>
        <end position="322"/>
    </location>
</feature>
<dbReference type="SMART" id="SM00264">
    <property type="entry name" value="BAG"/>
    <property type="match status" value="1"/>
</dbReference>